<feature type="domain" description="H15" evidence="5">
    <location>
        <begin position="132"/>
        <end position="207"/>
    </location>
</feature>
<dbReference type="Pfam" id="PF00538">
    <property type="entry name" value="Linker_histone"/>
    <property type="match status" value="1"/>
</dbReference>
<evidence type="ECO:0000313" key="6">
    <source>
        <dbReference type="EMBL" id="JAC49526.1"/>
    </source>
</evidence>
<evidence type="ECO:0000256" key="4">
    <source>
        <dbReference type="SAM" id="MobiDB-lite"/>
    </source>
</evidence>
<evidence type="ECO:0000259" key="5">
    <source>
        <dbReference type="PROSITE" id="PS51504"/>
    </source>
</evidence>
<feature type="compositionally biased region" description="Basic residues" evidence="4">
    <location>
        <begin position="257"/>
        <end position="266"/>
    </location>
</feature>
<feature type="compositionally biased region" description="Basic residues" evidence="4">
    <location>
        <begin position="397"/>
        <end position="409"/>
    </location>
</feature>
<dbReference type="GO" id="GO:0006334">
    <property type="term" value="P:nucleosome assembly"/>
    <property type="evidence" value="ECO:0007669"/>
    <property type="project" value="InterPro"/>
</dbReference>
<dbReference type="PROSITE" id="PS51504">
    <property type="entry name" value="H15"/>
    <property type="match status" value="1"/>
</dbReference>
<dbReference type="AlphaFoldDB" id="A0A034W1S1"/>
<feature type="compositionally biased region" description="Acidic residues" evidence="4">
    <location>
        <begin position="11"/>
        <end position="47"/>
    </location>
</feature>
<feature type="compositionally biased region" description="Low complexity" evidence="4">
    <location>
        <begin position="349"/>
        <end position="358"/>
    </location>
</feature>
<sequence length="409" mass="43439">MKLFVYSSVETSDDDEDEEVSEEESQADSDEGEDEADSDESNEDEQASDNTDNEKESGAENTGGKLTNKNAGNSKASSSSEVDTLFKGVNGSQKINGIKEEPQMKGPEFNIAKSPSKTKPMANGASLPARLKNVSTEIMVLAAIRSLNERGGSSAIAIKKYVMNNYPQLDGPRTMKLIKTYIKKALVSGKLVQSKGTGLGGSFKVSPGTNRLEEQKERQNRKKLVKKPKSDQAADKAKKPSKATGKKIEKGEIKSAKVTKKAKAKGSKSAIKLKDGSESTTKMPKISVALKASDPPPVKKTAKTKDAKEAKETSLANGKPGKKTKGAEQNKAENADSTTKKTIKNNNLAASKSATSITKAEKGKTATASKKKATAKGKATVIENVELGSGDADVVKPNKKTAAKKVKTK</sequence>
<feature type="compositionally biased region" description="Basic and acidic residues" evidence="4">
    <location>
        <begin position="303"/>
        <end position="312"/>
    </location>
</feature>
<feature type="compositionally biased region" description="Low complexity" evidence="4">
    <location>
        <begin position="68"/>
        <end position="80"/>
    </location>
</feature>
<organism evidence="6">
    <name type="scientific">Bactrocera dorsalis</name>
    <name type="common">Oriental fruit fly</name>
    <name type="synonym">Dacus dorsalis</name>
    <dbReference type="NCBI Taxonomy" id="27457"/>
    <lineage>
        <taxon>Eukaryota</taxon>
        <taxon>Metazoa</taxon>
        <taxon>Ecdysozoa</taxon>
        <taxon>Arthropoda</taxon>
        <taxon>Hexapoda</taxon>
        <taxon>Insecta</taxon>
        <taxon>Pterygota</taxon>
        <taxon>Neoptera</taxon>
        <taxon>Endopterygota</taxon>
        <taxon>Diptera</taxon>
        <taxon>Brachycera</taxon>
        <taxon>Muscomorpha</taxon>
        <taxon>Tephritoidea</taxon>
        <taxon>Tephritidae</taxon>
        <taxon>Bactrocera</taxon>
        <taxon>Bactrocera</taxon>
    </lineage>
</organism>
<dbReference type="SUPFAM" id="SSF46785">
    <property type="entry name" value="Winged helix' DNA-binding domain"/>
    <property type="match status" value="1"/>
</dbReference>
<feature type="region of interest" description="Disordered" evidence="4">
    <location>
        <begin position="1"/>
        <end position="95"/>
    </location>
</feature>
<dbReference type="CDD" id="cd00073">
    <property type="entry name" value="H15"/>
    <property type="match status" value="1"/>
</dbReference>
<reference evidence="6" key="1">
    <citation type="journal article" date="2014" name="BMC Genomics">
        <title>Characterizing the developmental transcriptome of the oriental fruit fly, Bactrocera dorsalis (Diptera: Tephritidae) through comparative genomic analysis with Drosophila melanogaster utilizing modENCODE datasets.</title>
        <authorList>
            <person name="Geib S.M."/>
            <person name="Calla B."/>
            <person name="Hall B."/>
            <person name="Hou S."/>
            <person name="Manoukis N.C."/>
        </authorList>
    </citation>
    <scope>NUCLEOTIDE SEQUENCE</scope>
    <source>
        <strain evidence="6">Punador</strain>
    </source>
</reference>
<accession>A0A034W1S1</accession>
<dbReference type="GO" id="GO:0003677">
    <property type="term" value="F:DNA binding"/>
    <property type="evidence" value="ECO:0007669"/>
    <property type="project" value="UniProtKB-KW"/>
</dbReference>
<name>A0A034W1S1_BACDO</name>
<dbReference type="Gene3D" id="1.10.10.10">
    <property type="entry name" value="Winged helix-like DNA-binding domain superfamily/Winged helix DNA-binding domain"/>
    <property type="match status" value="1"/>
</dbReference>
<dbReference type="InterPro" id="IPR005819">
    <property type="entry name" value="H1/H5"/>
</dbReference>
<evidence type="ECO:0000256" key="2">
    <source>
        <dbReference type="ARBA" id="ARBA00023125"/>
    </source>
</evidence>
<dbReference type="OrthoDB" id="8251629at2759"/>
<feature type="compositionally biased region" description="Basic and acidic residues" evidence="4">
    <location>
        <begin position="246"/>
        <end position="255"/>
    </location>
</feature>
<dbReference type="EMBL" id="GAKP01009426">
    <property type="protein sequence ID" value="JAC49526.1"/>
    <property type="molecule type" value="Transcribed_RNA"/>
</dbReference>
<proteinExistence type="predicted"/>
<feature type="compositionally biased region" description="Basic and acidic residues" evidence="4">
    <location>
        <begin position="325"/>
        <end position="334"/>
    </location>
</feature>
<feature type="region of interest" description="Disordered" evidence="4">
    <location>
        <begin position="197"/>
        <end position="409"/>
    </location>
</feature>
<dbReference type="GO" id="GO:0030527">
    <property type="term" value="F:structural constituent of chromatin"/>
    <property type="evidence" value="ECO:0007669"/>
    <property type="project" value="InterPro"/>
</dbReference>
<dbReference type="InterPro" id="IPR005818">
    <property type="entry name" value="Histone_H1/H5_H15"/>
</dbReference>
<gene>
    <name evidence="6" type="primary">H1</name>
</gene>
<dbReference type="InterPro" id="IPR036388">
    <property type="entry name" value="WH-like_DNA-bd_sf"/>
</dbReference>
<keyword evidence="2" id="KW-0238">DNA-binding</keyword>
<keyword evidence="3" id="KW-0539">Nucleus</keyword>
<evidence type="ECO:0000256" key="1">
    <source>
        <dbReference type="ARBA" id="ARBA00002809"/>
    </source>
</evidence>
<comment type="function">
    <text evidence="1">Histones H1 are necessary for the condensation of nucleosome chains into higher-order structures.</text>
</comment>
<dbReference type="InterPro" id="IPR036390">
    <property type="entry name" value="WH_DNA-bd_sf"/>
</dbReference>
<dbReference type="PRINTS" id="PR00624">
    <property type="entry name" value="HISTONEH5"/>
</dbReference>
<feature type="compositionally biased region" description="Basic and acidic residues" evidence="4">
    <location>
        <begin position="228"/>
        <end position="238"/>
    </location>
</feature>
<protein>
    <submittedName>
        <fullName evidence="6">Histone H1</fullName>
    </submittedName>
</protein>
<dbReference type="SMART" id="SM00526">
    <property type="entry name" value="H15"/>
    <property type="match status" value="1"/>
</dbReference>
<dbReference type="GO" id="GO:0000786">
    <property type="term" value="C:nucleosome"/>
    <property type="evidence" value="ECO:0007669"/>
    <property type="project" value="InterPro"/>
</dbReference>
<evidence type="ECO:0000256" key="3">
    <source>
        <dbReference type="ARBA" id="ARBA00023242"/>
    </source>
</evidence>